<keyword evidence="4" id="KW-1185">Reference proteome</keyword>
<reference evidence="3 4" key="1">
    <citation type="submission" date="2019-08" db="EMBL/GenBank/DDBJ databases">
        <title>Archangium and Cystobacter genomes.</title>
        <authorList>
            <person name="Chen I.-C.K."/>
            <person name="Wielgoss S."/>
        </authorList>
    </citation>
    <scope>NUCLEOTIDE SEQUENCE [LARGE SCALE GENOMIC DNA]</scope>
    <source>
        <strain evidence="3 4">Cbm 6</strain>
    </source>
</reference>
<feature type="region of interest" description="Disordered" evidence="1">
    <location>
        <begin position="135"/>
        <end position="154"/>
    </location>
</feature>
<gene>
    <name evidence="3" type="ORF">F0U60_07150</name>
</gene>
<dbReference type="EMBL" id="CP043494">
    <property type="protein sequence ID" value="WNG43895.1"/>
    <property type="molecule type" value="Genomic_DNA"/>
</dbReference>
<organism evidence="3 4">
    <name type="scientific">Archangium minus</name>
    <dbReference type="NCBI Taxonomy" id="83450"/>
    <lineage>
        <taxon>Bacteria</taxon>
        <taxon>Pseudomonadati</taxon>
        <taxon>Myxococcota</taxon>
        <taxon>Myxococcia</taxon>
        <taxon>Myxococcales</taxon>
        <taxon>Cystobacterineae</taxon>
        <taxon>Archangiaceae</taxon>
        <taxon>Archangium</taxon>
    </lineage>
</organism>
<feature type="domain" description="DUF6968" evidence="2">
    <location>
        <begin position="22"/>
        <end position="107"/>
    </location>
</feature>
<sequence>MASESFADRLERSKKASGPIIAERVFELSGRPRAVRVRFRKPRQDPKTGNHWCTFEVSGLEETTGFKVWGIDSLQALQLAMRAAGELLREKGHGMTWCGDQDLGFPRTYPSFLSASAHSRIERLIDRELAKEERVSRKKRSSVPRKDVKHFVKR</sequence>
<proteinExistence type="predicted"/>
<dbReference type="Pfam" id="PF22302">
    <property type="entry name" value="DUF6968"/>
    <property type="match status" value="1"/>
</dbReference>
<evidence type="ECO:0000313" key="3">
    <source>
        <dbReference type="EMBL" id="WNG43895.1"/>
    </source>
</evidence>
<dbReference type="Proteomes" id="UP001611383">
    <property type="component" value="Chromosome"/>
</dbReference>
<name>A0ABY9WJY6_9BACT</name>
<evidence type="ECO:0000256" key="1">
    <source>
        <dbReference type="SAM" id="MobiDB-lite"/>
    </source>
</evidence>
<evidence type="ECO:0000313" key="4">
    <source>
        <dbReference type="Proteomes" id="UP001611383"/>
    </source>
</evidence>
<dbReference type="RefSeq" id="WP_395815720.1">
    <property type="nucleotide sequence ID" value="NZ_CP043494.1"/>
</dbReference>
<dbReference type="InterPro" id="IPR054241">
    <property type="entry name" value="DUF6968"/>
</dbReference>
<protein>
    <recommendedName>
        <fullName evidence="2">DUF6968 domain-containing protein</fullName>
    </recommendedName>
</protein>
<feature type="compositionally biased region" description="Basic and acidic residues" evidence="1">
    <location>
        <begin position="144"/>
        <end position="154"/>
    </location>
</feature>
<evidence type="ECO:0000259" key="2">
    <source>
        <dbReference type="Pfam" id="PF22302"/>
    </source>
</evidence>
<accession>A0ABY9WJY6</accession>